<comment type="caution">
    <text evidence="3">The sequence shown here is derived from an EMBL/GenBank/DDBJ whole genome shotgun (WGS) entry which is preliminary data.</text>
</comment>
<feature type="compositionally biased region" description="Basic and acidic residues" evidence="1">
    <location>
        <begin position="1063"/>
        <end position="1074"/>
    </location>
</feature>
<dbReference type="InterPro" id="IPR029787">
    <property type="entry name" value="Nucleotide_cyclase"/>
</dbReference>
<feature type="compositionally biased region" description="Polar residues" evidence="1">
    <location>
        <begin position="1749"/>
        <end position="1763"/>
    </location>
</feature>
<protein>
    <recommendedName>
        <fullName evidence="2">Guanylate cyclase domain-containing protein</fullName>
    </recommendedName>
</protein>
<dbReference type="Gene3D" id="3.30.70.1230">
    <property type="entry name" value="Nucleotide cyclase"/>
    <property type="match status" value="3"/>
</dbReference>
<feature type="compositionally biased region" description="Low complexity" evidence="1">
    <location>
        <begin position="675"/>
        <end position="688"/>
    </location>
</feature>
<feature type="region of interest" description="Disordered" evidence="1">
    <location>
        <begin position="579"/>
        <end position="612"/>
    </location>
</feature>
<dbReference type="Pfam" id="PF00211">
    <property type="entry name" value="Guanylate_cyc"/>
    <property type="match status" value="1"/>
</dbReference>
<feature type="domain" description="Guanylate cyclase" evidence="2">
    <location>
        <begin position="2222"/>
        <end position="2259"/>
    </location>
</feature>
<dbReference type="EMBL" id="JAEHOE010000031">
    <property type="protein sequence ID" value="KAG2494400.1"/>
    <property type="molecule type" value="Genomic_DNA"/>
</dbReference>
<dbReference type="InterPro" id="IPR050697">
    <property type="entry name" value="Adenylyl/Guanylyl_Cyclase_3/4"/>
</dbReference>
<keyword evidence="4" id="KW-1185">Reference proteome</keyword>
<feature type="region of interest" description="Disordered" evidence="1">
    <location>
        <begin position="2115"/>
        <end position="2135"/>
    </location>
</feature>
<organism evidence="3 4">
    <name type="scientific">Edaphochlamys debaryana</name>
    <dbReference type="NCBI Taxonomy" id="47281"/>
    <lineage>
        <taxon>Eukaryota</taxon>
        <taxon>Viridiplantae</taxon>
        <taxon>Chlorophyta</taxon>
        <taxon>core chlorophytes</taxon>
        <taxon>Chlorophyceae</taxon>
        <taxon>CS clade</taxon>
        <taxon>Chlamydomonadales</taxon>
        <taxon>Chlamydomonadales incertae sedis</taxon>
        <taxon>Edaphochlamys</taxon>
    </lineage>
</organism>
<feature type="region of interest" description="Disordered" evidence="1">
    <location>
        <begin position="645"/>
        <end position="727"/>
    </location>
</feature>
<feature type="compositionally biased region" description="Low complexity" evidence="1">
    <location>
        <begin position="756"/>
        <end position="769"/>
    </location>
</feature>
<feature type="region of interest" description="Disordered" evidence="1">
    <location>
        <begin position="1330"/>
        <end position="1509"/>
    </location>
</feature>
<name>A0A835Y1Y5_9CHLO</name>
<evidence type="ECO:0000313" key="4">
    <source>
        <dbReference type="Proteomes" id="UP000612055"/>
    </source>
</evidence>
<feature type="compositionally biased region" description="Pro residues" evidence="1">
    <location>
        <begin position="582"/>
        <end position="601"/>
    </location>
</feature>
<sequence>MTNNQTNRQTDPSQLQAHAAGNHTWLEQLNTSATAGAPLPTSLTVPPPGAEGGPPAAPLLLLYRRDWWERLAAEAGAASAPLPPTWPLLAGLLSSLLNKDLDGDGRADHVLCADLMPGCKGGAVLAAIWASLAQTQGTSQGLWFNATDLSPALDGPALPAALRLYAALAASNAAPFTPGGPGVSGSRVGTAPEELLAAGGAVDASGAPLCGAVNPLFASGRCLLTIDWAPAAMRLSGEDVSGKLGAALLPGSAVVVSTAPNGSAPSQQLQPCSPLRCPHADAHGEGELSALAAVMRPGPQQSVAGLAPVLVNRAPLMGEAGNIWRLATGPGSERTMLVGEFLRLVGFQLGLKYGTLLASLSGDTSSAATALGEATADVAAVSQAINASTRHPNMAVDILLPYSSAYRSVVDELAVRALSAVPEVEGTPALDMYGTLVRTAAAQFYNISAAFPYPAILRALYWHSIGFAPTHSVKPPGPGAATTLALTDVQNSTLLWEVFAAELMDECMAIHHGVMRQAIELNAGYEVFTEGDAFTVAFHGPDDALAFAMDLQMALLTADWPADLLDHPDGREVWARRSTHLPQPPTPVPGSPMVPMSPTPLGPGTSGRMSPLAAAGGMSRLAAGGRRLRHLLLAGMPYVVPEPYSSPKPSASGISPGLVADPGSGHQRPSSSHVLLSGAKLSSGGSAAPFSDSQLSPLPGTRMQLRQEAAPRPAVQTSSSLGRGAEGASPLASSLALLSVQRSHKGLRQRPDRPLLRSGSGSAGLSYLGRSRRGRSSLDRSRVPSTSTVASPTQATAYLASCLGAPWTPQAAGQAPAAPAPRSAEEQPSSGRVVAGDAAHVGSAAVWDGEAVQIKALQPGRLARGGGSRTAPQSWLSDLGAPGEARAVLGRAWTERRSSPYEAHAGLAGSKHTPSKTRASAWSPVRIAASGQTHQPLSPPLLRRSSSGGAAGGDGSLHGPALTPTDRPRRRSSMDSPWAARRAAHSGLQPHGAPAADAAEQPLAAAAPLLPSRDANPGAPKAGTSDDVGHKLQPATTTAQAASHAPPGMGPLGAQGAEEEGEAGPREQGRDESGGHWPVPMPYLQSCPYTSSDEGSGGVGCSDDSVVQAGSPRRRHGAVVLQPSGLRGRAETVQGVTASGPHAIAKARKGAESAADAESSAAMGSAPLLRLAAGPSPHPVSQGTNARRTTPSYLPAAADGTPAGSIPGETSTARKAELVARASLASNVVRNRQASRAHASAAANMVDAAGLEGLMDEGADEWRNVVTWRDAMEEDREERTTGNRSQARAKAAGGPAVGPTSAGNAADGVLPGLLWRGLPGGARRQLLRNSSLQRDTAGPVVSSSSNVHEGEVVTSSDRRKREFTRLLNPSPAGPKAKAAAGPEEETQHSSPLSFFTGFTLHPSGGAPSDQPSRAPAFSRLRKGKTLVIPDEGSPADDPAAATRPLGSAGAPTPAGSAAQTAGSGASGPLRPRRTNDPPQVTSLSPPGVSADGGSPADASPHGGDSRLSTVGASGLLSRLGNAIRNAMTSGRLPILADAIDVEQGVLSSRGLSRSSAKLFPAAHAGACGTQEPGPEAAGTQRPPEASHKLGEPDDHSALLEGGLMFLGGGEMDAEGDDHAHVSSRGHATLGAEQQAASSAGVSQATAGATTGSPFAIAPPSAGPSPKGSTRVTLVGLVSARETACSGASPESATVATSLPPQSLLQTGDVLLEAIAQAEGPPQAPQVDQPLSPQLGPAVTQVLRPRSEYQHPQQEPSRQWSSSRGGVPWTRARSCSRAGSNLAEPNPALANVFSAMLDARGSNQRASEHASNTRMLAGANSVLTQQRTSLLPSQAGNGQNCPPSMALGDGLFAALFRDVNCAALAGDNAAAAGLGSFRLQSRNDIGGWLPRAVATVASALQLLYEQISPADLANLDSNEPPLGCEGEAVPAGEPELVLRGLRIRVGLHSGPGASEVELCLVDGVEVARYTGDFLATAKAIGDAAVGGMTVLSGAAFRAYQQLRQRARMPDIMLMHVGDHVVRQLRNDDQSVHGKAQLPRSVYPAAPSRELFAAVCPGLLARLALLPSPVRTQQEVVPGCLSAPAGEVAPVFCNVLGVESLLSWEKVVQERAGNFRSASKGHQPFGPTASSNPDGPSSRGFMVHTALQLLRDAVTETVSRHGGYLVASSSDGGHWVLVFGSAEQAVLWGLEMLEAMLAADWPAGFLEHELTEEEWKDGVLVKRGLRLRIGIDYGRAMVRLVPRTGRLDYVGRPMNRAARIAAKAKAATVLASDAVWNSVRPALGSVVDGRSLGQVQLKGVREPLELWALKSAEQ</sequence>
<dbReference type="Gene3D" id="3.40.190.10">
    <property type="entry name" value="Periplasmic binding protein-like II"/>
    <property type="match status" value="1"/>
</dbReference>
<feature type="region of interest" description="Disordered" evidence="1">
    <location>
        <begin position="1628"/>
        <end position="1669"/>
    </location>
</feature>
<feature type="region of interest" description="Disordered" evidence="1">
    <location>
        <begin position="1010"/>
        <end position="1115"/>
    </location>
</feature>
<dbReference type="CDD" id="cd07302">
    <property type="entry name" value="CHD"/>
    <property type="match status" value="1"/>
</dbReference>
<dbReference type="Proteomes" id="UP000612055">
    <property type="component" value="Unassembled WGS sequence"/>
</dbReference>
<dbReference type="GO" id="GO:0009190">
    <property type="term" value="P:cyclic nucleotide biosynthetic process"/>
    <property type="evidence" value="ECO:0007669"/>
    <property type="project" value="InterPro"/>
</dbReference>
<evidence type="ECO:0000259" key="2">
    <source>
        <dbReference type="PROSITE" id="PS50125"/>
    </source>
</evidence>
<reference evidence="3" key="1">
    <citation type="journal article" date="2020" name="bioRxiv">
        <title>Comparative genomics of Chlamydomonas.</title>
        <authorList>
            <person name="Craig R.J."/>
            <person name="Hasan A.R."/>
            <person name="Ness R.W."/>
            <person name="Keightley P.D."/>
        </authorList>
    </citation>
    <scope>NUCLEOTIDE SEQUENCE</scope>
    <source>
        <strain evidence="3">CCAP 11/70</strain>
    </source>
</reference>
<dbReference type="PANTHER" id="PTHR43081">
    <property type="entry name" value="ADENYLATE CYCLASE, TERMINAL-DIFFERENTIATION SPECIFIC-RELATED"/>
    <property type="match status" value="1"/>
</dbReference>
<evidence type="ECO:0000256" key="1">
    <source>
        <dbReference type="SAM" id="MobiDB-lite"/>
    </source>
</evidence>
<accession>A0A835Y1Y5</accession>
<feature type="region of interest" description="Disordered" evidence="1">
    <location>
        <begin position="1270"/>
        <end position="1304"/>
    </location>
</feature>
<dbReference type="SMART" id="SM00044">
    <property type="entry name" value="CYCc"/>
    <property type="match status" value="1"/>
</dbReference>
<feature type="region of interest" description="Disordered" evidence="1">
    <location>
        <begin position="1564"/>
        <end position="1592"/>
    </location>
</feature>
<proteinExistence type="predicted"/>
<feature type="region of interest" description="Disordered" evidence="1">
    <location>
        <begin position="810"/>
        <end position="833"/>
    </location>
</feature>
<feature type="compositionally biased region" description="Low complexity" evidence="1">
    <location>
        <begin position="1630"/>
        <end position="1668"/>
    </location>
</feature>
<dbReference type="InterPro" id="IPR001054">
    <property type="entry name" value="A/G_cyclase"/>
</dbReference>
<dbReference type="OrthoDB" id="545881at2759"/>
<dbReference type="PANTHER" id="PTHR43081:SF1">
    <property type="entry name" value="ADENYLATE CYCLASE, TERMINAL-DIFFERENTIATION SPECIFIC"/>
    <property type="match status" value="1"/>
</dbReference>
<dbReference type="GO" id="GO:0035556">
    <property type="term" value="P:intracellular signal transduction"/>
    <property type="evidence" value="ECO:0007669"/>
    <property type="project" value="InterPro"/>
</dbReference>
<feature type="compositionally biased region" description="Basic and acidic residues" evidence="1">
    <location>
        <begin position="1348"/>
        <end position="1364"/>
    </location>
</feature>
<feature type="compositionally biased region" description="Low complexity" evidence="1">
    <location>
        <begin position="1446"/>
        <end position="1468"/>
    </location>
</feature>
<evidence type="ECO:0000313" key="3">
    <source>
        <dbReference type="EMBL" id="KAG2494400.1"/>
    </source>
</evidence>
<feature type="region of interest" description="Disordered" evidence="1">
    <location>
        <begin position="742"/>
        <end position="791"/>
    </location>
</feature>
<feature type="region of interest" description="Disordered" evidence="1">
    <location>
        <begin position="930"/>
        <end position="997"/>
    </location>
</feature>
<gene>
    <name evidence="3" type="ORF">HYH03_007452</name>
</gene>
<feature type="region of interest" description="Disordered" evidence="1">
    <location>
        <begin position="1170"/>
        <end position="1209"/>
    </location>
</feature>
<feature type="compositionally biased region" description="Polar residues" evidence="1">
    <location>
        <begin position="1179"/>
        <end position="1192"/>
    </location>
</feature>
<feature type="region of interest" description="Disordered" evidence="1">
    <location>
        <begin position="1745"/>
        <end position="1771"/>
    </location>
</feature>
<feature type="compositionally biased region" description="Low complexity" evidence="1">
    <location>
        <begin position="810"/>
        <end position="830"/>
    </location>
</feature>
<dbReference type="PROSITE" id="PS50125">
    <property type="entry name" value="GUANYLATE_CYCLASE_2"/>
    <property type="match status" value="1"/>
</dbReference>
<dbReference type="SUPFAM" id="SSF55073">
    <property type="entry name" value="Nucleotide cyclase"/>
    <property type="match status" value="2"/>
</dbReference>